<keyword evidence="1" id="KW-0813">Transport</keyword>
<dbReference type="CDD" id="cd03255">
    <property type="entry name" value="ABC_MJ0796_LolCDE_FtsE"/>
    <property type="match status" value="1"/>
</dbReference>
<evidence type="ECO:0000259" key="5">
    <source>
        <dbReference type="PROSITE" id="PS50893"/>
    </source>
</evidence>
<gene>
    <name evidence="6" type="ORF">MMF94_34485</name>
</gene>
<organism evidence="6 7">
    <name type="scientific">Pseudonocardia alaniniphila</name>
    <dbReference type="NCBI Taxonomy" id="75291"/>
    <lineage>
        <taxon>Bacteria</taxon>
        <taxon>Bacillati</taxon>
        <taxon>Actinomycetota</taxon>
        <taxon>Actinomycetes</taxon>
        <taxon>Pseudonocardiales</taxon>
        <taxon>Pseudonocardiaceae</taxon>
        <taxon>Pseudonocardia</taxon>
    </lineage>
</organism>
<sequence>MTRPARPVIALQGVSKIYGSDDTVVRAVDGVDLLVERGDYVAVMGASGSGKSTLMNIIGCLDTPTRGRYLLDGVDTRRLDERQQAVIRNRKIGFVFQSFNLIPRTAAVSNVELPLAYARVRPGERRRRALAALDQVGLATRANHRPSQLSGGQQQRVAIARAICTDPVLLLADEPTGALDSHSTTEVLALFDDLNVAGRTLVVITHEEEVAEHAKRVLRMRDGKLRSDERSAPVSSPPPRWSADRLSAARGTS</sequence>
<evidence type="ECO:0000313" key="6">
    <source>
        <dbReference type="EMBL" id="MCH6170838.1"/>
    </source>
</evidence>
<reference evidence="6 7" key="1">
    <citation type="submission" date="2022-03" db="EMBL/GenBank/DDBJ databases">
        <title>Pseudonocardia alaer sp. nov., a novel actinomycete isolated from reed forest soil.</title>
        <authorList>
            <person name="Wang L."/>
        </authorList>
    </citation>
    <scope>NUCLEOTIDE SEQUENCE [LARGE SCALE GENOMIC DNA]</scope>
    <source>
        <strain evidence="6 7">Y-16303</strain>
    </source>
</reference>
<dbReference type="InterPro" id="IPR003439">
    <property type="entry name" value="ABC_transporter-like_ATP-bd"/>
</dbReference>
<dbReference type="InterPro" id="IPR017871">
    <property type="entry name" value="ABC_transporter-like_CS"/>
</dbReference>
<protein>
    <submittedName>
        <fullName evidence="6">ABC transporter ATP-binding protein</fullName>
    </submittedName>
</protein>
<evidence type="ECO:0000256" key="2">
    <source>
        <dbReference type="ARBA" id="ARBA00022741"/>
    </source>
</evidence>
<dbReference type="InterPro" id="IPR003593">
    <property type="entry name" value="AAA+_ATPase"/>
</dbReference>
<dbReference type="PROSITE" id="PS00211">
    <property type="entry name" value="ABC_TRANSPORTER_1"/>
    <property type="match status" value="1"/>
</dbReference>
<dbReference type="Proteomes" id="UP001299970">
    <property type="component" value="Unassembled WGS sequence"/>
</dbReference>
<feature type="domain" description="ABC transporter" evidence="5">
    <location>
        <begin position="9"/>
        <end position="247"/>
    </location>
</feature>
<keyword evidence="2" id="KW-0547">Nucleotide-binding</keyword>
<dbReference type="InterPro" id="IPR027417">
    <property type="entry name" value="P-loop_NTPase"/>
</dbReference>
<dbReference type="GO" id="GO:0005524">
    <property type="term" value="F:ATP binding"/>
    <property type="evidence" value="ECO:0007669"/>
    <property type="project" value="UniProtKB-KW"/>
</dbReference>
<keyword evidence="7" id="KW-1185">Reference proteome</keyword>
<accession>A0ABS9TQL9</accession>
<dbReference type="PROSITE" id="PS50893">
    <property type="entry name" value="ABC_TRANSPORTER_2"/>
    <property type="match status" value="1"/>
</dbReference>
<name>A0ABS9TQL9_9PSEU</name>
<evidence type="ECO:0000256" key="1">
    <source>
        <dbReference type="ARBA" id="ARBA00022448"/>
    </source>
</evidence>
<dbReference type="EMBL" id="JAKXMK010000037">
    <property type="protein sequence ID" value="MCH6170838.1"/>
    <property type="molecule type" value="Genomic_DNA"/>
</dbReference>
<evidence type="ECO:0000313" key="7">
    <source>
        <dbReference type="Proteomes" id="UP001299970"/>
    </source>
</evidence>
<dbReference type="InterPro" id="IPR015854">
    <property type="entry name" value="ABC_transpr_LolD-like"/>
</dbReference>
<dbReference type="SMART" id="SM00382">
    <property type="entry name" value="AAA"/>
    <property type="match status" value="1"/>
</dbReference>
<dbReference type="SUPFAM" id="SSF52540">
    <property type="entry name" value="P-loop containing nucleoside triphosphate hydrolases"/>
    <property type="match status" value="1"/>
</dbReference>
<dbReference type="Gene3D" id="3.40.50.300">
    <property type="entry name" value="P-loop containing nucleotide triphosphate hydrolases"/>
    <property type="match status" value="1"/>
</dbReference>
<dbReference type="Pfam" id="PF00005">
    <property type="entry name" value="ABC_tran"/>
    <property type="match status" value="1"/>
</dbReference>
<evidence type="ECO:0000256" key="3">
    <source>
        <dbReference type="ARBA" id="ARBA00022840"/>
    </source>
</evidence>
<evidence type="ECO:0000256" key="4">
    <source>
        <dbReference type="SAM" id="MobiDB-lite"/>
    </source>
</evidence>
<dbReference type="PANTHER" id="PTHR24220:SF86">
    <property type="entry name" value="ABC TRANSPORTER ABCH.1"/>
    <property type="match status" value="1"/>
</dbReference>
<dbReference type="PANTHER" id="PTHR24220">
    <property type="entry name" value="IMPORT ATP-BINDING PROTEIN"/>
    <property type="match status" value="1"/>
</dbReference>
<dbReference type="RefSeq" id="WP_241041646.1">
    <property type="nucleotide sequence ID" value="NZ_BAAAJF010000017.1"/>
</dbReference>
<proteinExistence type="predicted"/>
<dbReference type="InterPro" id="IPR017911">
    <property type="entry name" value="MacB-like_ATP-bd"/>
</dbReference>
<feature type="region of interest" description="Disordered" evidence="4">
    <location>
        <begin position="222"/>
        <end position="253"/>
    </location>
</feature>
<keyword evidence="3 6" id="KW-0067">ATP-binding</keyword>
<feature type="compositionally biased region" description="Basic and acidic residues" evidence="4">
    <location>
        <begin position="222"/>
        <end position="231"/>
    </location>
</feature>
<comment type="caution">
    <text evidence="6">The sequence shown here is derived from an EMBL/GenBank/DDBJ whole genome shotgun (WGS) entry which is preliminary data.</text>
</comment>